<dbReference type="PANTHER" id="PTHR43861">
    <property type="entry name" value="TRANS-ACONITATE 2-METHYLTRANSFERASE-RELATED"/>
    <property type="match status" value="1"/>
</dbReference>
<evidence type="ECO:0000259" key="3">
    <source>
        <dbReference type="Pfam" id="PF13649"/>
    </source>
</evidence>
<dbReference type="GO" id="GO:0032259">
    <property type="term" value="P:methylation"/>
    <property type="evidence" value="ECO:0007669"/>
    <property type="project" value="UniProtKB-KW"/>
</dbReference>
<sequence>MAATYNSIAQQYKSTLELPFRQYAEEYTYFDVLGDLSGKSILDLACGEGHYTRKFKHKGAAHVVGVDISEKMIELARQEEKRKPLGIEYIVCDARELGEIDKFDMVVAAYLINYAQTREQLIEMCRIIYTNLKPGGRFVTINENFELPPDAYSKANKYGFTRNFSEPLYDGAPMTIILTAAEGQEVSFEVYCLSNAVYDSAFQNVGFKEIRRHPIKISPDGMRELGHEYWEYFLQYPNFVCINCLK</sequence>
<gene>
    <name evidence="4" type="ORF">BECKFM1743A_GA0114220_100407</name>
    <name evidence="6" type="ORF">BECKFM1743B_GA0114221_100547</name>
    <name evidence="5" type="ORF">BECKFM1743C_GA0114222_100507</name>
</gene>
<reference evidence="4" key="1">
    <citation type="submission" date="2019-02" db="EMBL/GenBank/DDBJ databases">
        <authorList>
            <person name="Gruber-Vodicka R. H."/>
            <person name="Seah K. B. B."/>
        </authorList>
    </citation>
    <scope>NUCLEOTIDE SEQUENCE</scope>
    <source>
        <strain evidence="4">BECK_BZ163</strain>
        <strain evidence="6">BECK_BZ164</strain>
        <strain evidence="5">BECK_BZ165</strain>
    </source>
</reference>
<dbReference type="Gene3D" id="3.40.50.150">
    <property type="entry name" value="Vaccinia Virus protein VP39"/>
    <property type="match status" value="1"/>
</dbReference>
<dbReference type="PANTHER" id="PTHR43861:SF1">
    <property type="entry name" value="TRANS-ACONITATE 2-METHYLTRANSFERASE"/>
    <property type="match status" value="1"/>
</dbReference>
<evidence type="ECO:0000256" key="2">
    <source>
        <dbReference type="ARBA" id="ARBA00022679"/>
    </source>
</evidence>
<feature type="domain" description="Methyltransferase" evidence="3">
    <location>
        <begin position="41"/>
        <end position="136"/>
    </location>
</feature>
<dbReference type="Pfam" id="PF13649">
    <property type="entry name" value="Methyltransf_25"/>
    <property type="match status" value="1"/>
</dbReference>
<dbReference type="InterPro" id="IPR029063">
    <property type="entry name" value="SAM-dependent_MTases_sf"/>
</dbReference>
<organism evidence="4">
    <name type="scientific">Candidatus Kentrum sp. FM</name>
    <dbReference type="NCBI Taxonomy" id="2126340"/>
    <lineage>
        <taxon>Bacteria</taxon>
        <taxon>Pseudomonadati</taxon>
        <taxon>Pseudomonadota</taxon>
        <taxon>Gammaproteobacteria</taxon>
        <taxon>Candidatus Kentrum</taxon>
    </lineage>
</organism>
<evidence type="ECO:0000256" key="1">
    <source>
        <dbReference type="ARBA" id="ARBA00022603"/>
    </source>
</evidence>
<keyword evidence="2 4" id="KW-0808">Transferase</keyword>
<dbReference type="GO" id="GO:0008168">
    <property type="term" value="F:methyltransferase activity"/>
    <property type="evidence" value="ECO:0007669"/>
    <property type="project" value="UniProtKB-KW"/>
</dbReference>
<accession>A0A450S4Q8</accession>
<dbReference type="InterPro" id="IPR041698">
    <property type="entry name" value="Methyltransf_25"/>
</dbReference>
<dbReference type="AlphaFoldDB" id="A0A450S4Q8"/>
<protein>
    <submittedName>
        <fullName evidence="4">Methyltransferase domain-containing protein</fullName>
    </submittedName>
</protein>
<dbReference type="EMBL" id="CAADFA010000050">
    <property type="protein sequence ID" value="VFJ47769.1"/>
    <property type="molecule type" value="Genomic_DNA"/>
</dbReference>
<dbReference type="EMBL" id="CAADEZ010000040">
    <property type="protein sequence ID" value="VFJ46785.1"/>
    <property type="molecule type" value="Genomic_DNA"/>
</dbReference>
<dbReference type="SUPFAM" id="SSF53335">
    <property type="entry name" value="S-adenosyl-L-methionine-dependent methyltransferases"/>
    <property type="match status" value="1"/>
</dbReference>
<evidence type="ECO:0000313" key="5">
    <source>
        <dbReference type="EMBL" id="VFJ47769.1"/>
    </source>
</evidence>
<proteinExistence type="predicted"/>
<evidence type="ECO:0000313" key="6">
    <source>
        <dbReference type="EMBL" id="VFK07952.1"/>
    </source>
</evidence>
<keyword evidence="1 4" id="KW-0489">Methyltransferase</keyword>
<name>A0A450S4Q8_9GAMM</name>
<dbReference type="EMBL" id="CAADFL010000054">
    <property type="protein sequence ID" value="VFK07952.1"/>
    <property type="molecule type" value="Genomic_DNA"/>
</dbReference>
<dbReference type="CDD" id="cd02440">
    <property type="entry name" value="AdoMet_MTases"/>
    <property type="match status" value="1"/>
</dbReference>
<evidence type="ECO:0000313" key="4">
    <source>
        <dbReference type="EMBL" id="VFJ46785.1"/>
    </source>
</evidence>